<accession>Q7ULA5</accession>
<evidence type="ECO:0000313" key="2">
    <source>
        <dbReference type="Proteomes" id="UP000001025"/>
    </source>
</evidence>
<dbReference type="AlphaFoldDB" id="Q7ULA5"/>
<sequence length="68" mass="8060">MRLPSLTEQRLSEKHLRQAVAIREDTQRVERIAKRLSESAESPQRPRTLRKQDWQIRCSASYLKRSAL</sequence>
<organism evidence="1 2">
    <name type="scientific">Rhodopirellula baltica (strain DSM 10527 / NCIMB 13988 / SH1)</name>
    <dbReference type="NCBI Taxonomy" id="243090"/>
    <lineage>
        <taxon>Bacteria</taxon>
        <taxon>Pseudomonadati</taxon>
        <taxon>Planctomycetota</taxon>
        <taxon>Planctomycetia</taxon>
        <taxon>Pirellulales</taxon>
        <taxon>Pirellulaceae</taxon>
        <taxon>Rhodopirellula</taxon>
    </lineage>
</organism>
<evidence type="ECO:0000313" key="1">
    <source>
        <dbReference type="EMBL" id="CAD76372.1"/>
    </source>
</evidence>
<gene>
    <name evidence="1" type="ordered locus">RB9626</name>
</gene>
<dbReference type="HOGENOM" id="CLU_2791207_0_0_0"/>
<proteinExistence type="predicted"/>
<name>Q7ULA5_RHOBA</name>
<dbReference type="EMBL" id="BX294149">
    <property type="protein sequence ID" value="CAD76372.1"/>
    <property type="molecule type" value="Genomic_DNA"/>
</dbReference>
<keyword evidence="2" id="KW-1185">Reference proteome</keyword>
<dbReference type="Proteomes" id="UP000001025">
    <property type="component" value="Chromosome"/>
</dbReference>
<reference evidence="1 2" key="1">
    <citation type="journal article" date="2003" name="Proc. Natl. Acad. Sci. U.S.A.">
        <title>Complete genome sequence of the marine planctomycete Pirellula sp. strain 1.</title>
        <authorList>
            <person name="Gloeckner F.O."/>
            <person name="Kube M."/>
            <person name="Bauer M."/>
            <person name="Teeling H."/>
            <person name="Lombardot T."/>
            <person name="Ludwig W."/>
            <person name="Gade D."/>
            <person name="Beck A."/>
            <person name="Borzym K."/>
            <person name="Heitmann K."/>
            <person name="Rabus R."/>
            <person name="Schlesner H."/>
            <person name="Amann R."/>
            <person name="Reinhardt R."/>
        </authorList>
    </citation>
    <scope>NUCLEOTIDE SEQUENCE [LARGE SCALE GENOMIC DNA]</scope>
    <source>
        <strain evidence="2">DSM 10527 / NCIMB 13988 / SH1</strain>
    </source>
</reference>
<dbReference type="EnsemblBacteria" id="CAD76372">
    <property type="protein sequence ID" value="CAD76372"/>
    <property type="gene ID" value="RB9626"/>
</dbReference>
<dbReference type="KEGG" id="rba:RB9626"/>
<dbReference type="InParanoid" id="Q7ULA5"/>
<protein>
    <submittedName>
        <fullName evidence="1">Uncharacterized protein</fullName>
    </submittedName>
</protein>
<dbReference type="STRING" id="243090.RB9626"/>